<name>A0A177DJ92_ALTAL</name>
<sequence length="95" mass="10467">MRHLRRKKAPIGMPAYKKSLVAMTSFCFGIISLRKARDDTRDISPALGSLLSTSCSSVPSLTILIVCFNACLQFSSGRPQIVRQISCAREYTDPS</sequence>
<dbReference type="VEuPathDB" id="FungiDB:CC77DRAFT_138304"/>
<reference evidence="1 2" key="1">
    <citation type="submission" date="2016-05" db="EMBL/GenBank/DDBJ databases">
        <title>Comparative analysis of secretome profiles of manganese(II)-oxidizing ascomycete fungi.</title>
        <authorList>
            <consortium name="DOE Joint Genome Institute"/>
            <person name="Zeiner C.A."/>
            <person name="Purvine S.O."/>
            <person name="Zink E.M."/>
            <person name="Wu S."/>
            <person name="Pasa-Tolic L."/>
            <person name="Chaput D.L."/>
            <person name="Haridas S."/>
            <person name="Grigoriev I.V."/>
            <person name="Santelli C.M."/>
            <person name="Hansel C.M."/>
        </authorList>
    </citation>
    <scope>NUCLEOTIDE SEQUENCE [LARGE SCALE GENOMIC DNA]</scope>
    <source>
        <strain evidence="1 2">SRC1lrK2f</strain>
    </source>
</reference>
<organism evidence="1 2">
    <name type="scientific">Alternaria alternata</name>
    <name type="common">Alternaria rot fungus</name>
    <name type="synonym">Torula alternata</name>
    <dbReference type="NCBI Taxonomy" id="5599"/>
    <lineage>
        <taxon>Eukaryota</taxon>
        <taxon>Fungi</taxon>
        <taxon>Dikarya</taxon>
        <taxon>Ascomycota</taxon>
        <taxon>Pezizomycotina</taxon>
        <taxon>Dothideomycetes</taxon>
        <taxon>Pleosporomycetidae</taxon>
        <taxon>Pleosporales</taxon>
        <taxon>Pleosporineae</taxon>
        <taxon>Pleosporaceae</taxon>
        <taxon>Alternaria</taxon>
        <taxon>Alternaria sect. Alternaria</taxon>
        <taxon>Alternaria alternata complex</taxon>
    </lineage>
</organism>
<keyword evidence="2" id="KW-1185">Reference proteome</keyword>
<evidence type="ECO:0000313" key="2">
    <source>
        <dbReference type="Proteomes" id="UP000077248"/>
    </source>
</evidence>
<accession>A0A177DJ92</accession>
<evidence type="ECO:0000313" key="1">
    <source>
        <dbReference type="EMBL" id="OAG19765.1"/>
    </source>
</evidence>
<proteinExistence type="predicted"/>
<protein>
    <submittedName>
        <fullName evidence="1">Uncharacterized protein</fullName>
    </submittedName>
</protein>
<dbReference type="KEGG" id="aalt:CC77DRAFT_138304"/>
<dbReference type="GeneID" id="29115821"/>
<gene>
    <name evidence="1" type="ORF">CC77DRAFT_138304</name>
</gene>
<dbReference type="Proteomes" id="UP000077248">
    <property type="component" value="Unassembled WGS sequence"/>
</dbReference>
<dbReference type="EMBL" id="KV441480">
    <property type="protein sequence ID" value="OAG19765.1"/>
    <property type="molecule type" value="Genomic_DNA"/>
</dbReference>
<dbReference type="AlphaFoldDB" id="A0A177DJ92"/>
<dbReference type="RefSeq" id="XP_018385186.1">
    <property type="nucleotide sequence ID" value="XM_018530227.1"/>
</dbReference>